<organism evidence="9 10">
    <name type="scientific">Gonapodya prolifera (strain JEL478)</name>
    <name type="common">Monoblepharis prolifera</name>
    <dbReference type="NCBI Taxonomy" id="1344416"/>
    <lineage>
        <taxon>Eukaryota</taxon>
        <taxon>Fungi</taxon>
        <taxon>Fungi incertae sedis</taxon>
        <taxon>Chytridiomycota</taxon>
        <taxon>Chytridiomycota incertae sedis</taxon>
        <taxon>Monoblepharidomycetes</taxon>
        <taxon>Monoblepharidales</taxon>
        <taxon>Gonapodyaceae</taxon>
        <taxon>Gonapodya</taxon>
    </lineage>
</organism>
<keyword evidence="3 7" id="KW-1133">Transmembrane helix</keyword>
<dbReference type="InterPro" id="IPR017927">
    <property type="entry name" value="FAD-bd_FR_type"/>
</dbReference>
<feature type="transmembrane region" description="Helical" evidence="7">
    <location>
        <begin position="187"/>
        <end position="210"/>
    </location>
</feature>
<dbReference type="InterPro" id="IPR050369">
    <property type="entry name" value="RBOH/FRE"/>
</dbReference>
<dbReference type="PANTHER" id="PTHR11972:SF69">
    <property type="entry name" value="FERRIC REDUCTION OXIDASE 6-RELATED"/>
    <property type="match status" value="1"/>
</dbReference>
<keyword evidence="2 7" id="KW-0812">Transmembrane</keyword>
<evidence type="ECO:0000259" key="8">
    <source>
        <dbReference type="PROSITE" id="PS51384"/>
    </source>
</evidence>
<evidence type="ECO:0000256" key="3">
    <source>
        <dbReference type="ARBA" id="ARBA00022989"/>
    </source>
</evidence>
<keyword evidence="5" id="KW-0406">Ion transport</keyword>
<dbReference type="InterPro" id="IPR013112">
    <property type="entry name" value="FAD-bd_8"/>
</dbReference>
<dbReference type="EMBL" id="KQ965781">
    <property type="protein sequence ID" value="KXS13180.1"/>
    <property type="molecule type" value="Genomic_DNA"/>
</dbReference>
<comment type="subcellular location">
    <subcellularLocation>
        <location evidence="1">Membrane</location>
        <topology evidence="1">Multi-pass membrane protein</topology>
    </subcellularLocation>
</comment>
<keyword evidence="6 7" id="KW-0472">Membrane</keyword>
<protein>
    <recommendedName>
        <fullName evidence="8">FAD-binding FR-type domain-containing protein</fullName>
    </recommendedName>
</protein>
<dbReference type="Pfam" id="PF01794">
    <property type="entry name" value="Ferric_reduct"/>
    <property type="match status" value="1"/>
</dbReference>
<feature type="transmembrane region" description="Helical" evidence="7">
    <location>
        <begin position="9"/>
        <end position="30"/>
    </location>
</feature>
<dbReference type="OrthoDB" id="167398at2759"/>
<dbReference type="SUPFAM" id="SSF63380">
    <property type="entry name" value="Riboflavin synthase domain-like"/>
    <property type="match status" value="1"/>
</dbReference>
<evidence type="ECO:0000313" key="10">
    <source>
        <dbReference type="Proteomes" id="UP000070544"/>
    </source>
</evidence>
<feature type="domain" description="FAD-binding FR-type" evidence="8">
    <location>
        <begin position="309"/>
        <end position="414"/>
    </location>
</feature>
<dbReference type="Proteomes" id="UP000070544">
    <property type="component" value="Unassembled WGS sequence"/>
</dbReference>
<dbReference type="PANTHER" id="PTHR11972">
    <property type="entry name" value="NADPH OXIDASE"/>
    <property type="match status" value="1"/>
</dbReference>
<reference evidence="9 10" key="1">
    <citation type="journal article" date="2015" name="Genome Biol. Evol.">
        <title>Phylogenomic analyses indicate that early fungi evolved digesting cell walls of algal ancestors of land plants.</title>
        <authorList>
            <person name="Chang Y."/>
            <person name="Wang S."/>
            <person name="Sekimoto S."/>
            <person name="Aerts A.L."/>
            <person name="Choi C."/>
            <person name="Clum A."/>
            <person name="LaButti K.M."/>
            <person name="Lindquist E.A."/>
            <person name="Yee Ngan C."/>
            <person name="Ohm R.A."/>
            <person name="Salamov A.A."/>
            <person name="Grigoriev I.V."/>
            <person name="Spatafora J.W."/>
            <person name="Berbee M.L."/>
        </authorList>
    </citation>
    <scope>NUCLEOTIDE SEQUENCE [LARGE SCALE GENOMIC DNA]</scope>
    <source>
        <strain evidence="9 10">JEL478</strain>
    </source>
</reference>
<evidence type="ECO:0000256" key="5">
    <source>
        <dbReference type="ARBA" id="ARBA00023065"/>
    </source>
</evidence>
<dbReference type="SUPFAM" id="SSF52343">
    <property type="entry name" value="Ferredoxin reductase-like, C-terminal NADP-linked domain"/>
    <property type="match status" value="1"/>
</dbReference>
<dbReference type="Pfam" id="PF08022">
    <property type="entry name" value="FAD_binding_8"/>
    <property type="match status" value="1"/>
</dbReference>
<dbReference type="CDD" id="cd06186">
    <property type="entry name" value="NOX_Duox_like_FAD_NADP"/>
    <property type="match status" value="1"/>
</dbReference>
<dbReference type="PROSITE" id="PS51384">
    <property type="entry name" value="FAD_FR"/>
    <property type="match status" value="1"/>
</dbReference>
<feature type="transmembrane region" description="Helical" evidence="7">
    <location>
        <begin position="136"/>
        <end position="162"/>
    </location>
</feature>
<evidence type="ECO:0000256" key="4">
    <source>
        <dbReference type="ARBA" id="ARBA00023002"/>
    </source>
</evidence>
<sequence length="591" mass="64863">MFLTSTQTFIVAIVSALTFPASWIYVHFLMGHPEWCFADYCNEESPVYFTPVRQSLAIFYAFLALTVLCFLGARRVRVFERSFGARPLETSTVTTGELTWFVVALVMVLVGLNGLYSNAAFSYYSLSYALAKTPISWGTLLVYTLMHSSGGISAVIFGLVVLPVPKHSPLYSFVGLDYTSMLRLHRWLGWTSLWVFVYHTVACLYAVTLVKDPLAVRLKSLGDGEWGEKNYIYVTGFLALGATLILGLTSLPVFRRRLYNTFYLMHGFGVVGLIFSYLHSSLSIYYAIPGMLLYTIDLLLRLIQTLTTHRLTTSPISSSSPSPGDLSLLTVTLPTPLPALPGQFMRVTVPSASWWESHAWSIAGVKGNEVEFLVAPVKGGWAFEKWTERVLEGVKKEGGIKISMQGPFGTPTRFVFPNATPHSAYVFIVGGTGLAPALFCIRSLLSNPPITAGASSDAEKVLPDRPPIYLVWSVRSDRAHTLSALQPWLGPDSPLNVHVFDTSRAGSDLGPVSSPLPNPIAPLVSRSRPGVRNILCKVVERLGAETSVAVPRVEVFVCGPERMTNDVLADVKAVETSEKVVIDVEVESFVV</sequence>
<dbReference type="STRING" id="1344416.A0A139A8R9"/>
<dbReference type="Gene3D" id="2.40.30.10">
    <property type="entry name" value="Translation factors"/>
    <property type="match status" value="1"/>
</dbReference>
<evidence type="ECO:0000256" key="2">
    <source>
        <dbReference type="ARBA" id="ARBA00022692"/>
    </source>
</evidence>
<dbReference type="GO" id="GO:0016491">
    <property type="term" value="F:oxidoreductase activity"/>
    <property type="evidence" value="ECO:0007669"/>
    <property type="project" value="UniProtKB-KW"/>
</dbReference>
<dbReference type="GO" id="GO:0006811">
    <property type="term" value="P:monoatomic ion transport"/>
    <property type="evidence" value="ECO:0007669"/>
    <property type="project" value="UniProtKB-KW"/>
</dbReference>
<gene>
    <name evidence="9" type="ORF">M427DRAFT_34226</name>
</gene>
<dbReference type="AlphaFoldDB" id="A0A139A8R9"/>
<evidence type="ECO:0000256" key="7">
    <source>
        <dbReference type="SAM" id="Phobius"/>
    </source>
</evidence>
<feature type="transmembrane region" description="Helical" evidence="7">
    <location>
        <begin position="98"/>
        <end position="116"/>
    </location>
</feature>
<dbReference type="InterPro" id="IPR013130">
    <property type="entry name" value="Fe3_Rdtase_TM_dom"/>
</dbReference>
<keyword evidence="10" id="KW-1185">Reference proteome</keyword>
<dbReference type="Gene3D" id="3.40.50.80">
    <property type="entry name" value="Nucleotide-binding domain of ferredoxin-NADP reductase (FNR) module"/>
    <property type="match status" value="1"/>
</dbReference>
<dbReference type="SFLD" id="SFLDG01168">
    <property type="entry name" value="Ferric_reductase_subgroup_(FRE"/>
    <property type="match status" value="1"/>
</dbReference>
<proteinExistence type="predicted"/>
<feature type="transmembrane region" description="Helical" evidence="7">
    <location>
        <begin position="57"/>
        <end position="77"/>
    </location>
</feature>
<evidence type="ECO:0000313" key="9">
    <source>
        <dbReference type="EMBL" id="KXS13180.1"/>
    </source>
</evidence>
<feature type="transmembrane region" description="Helical" evidence="7">
    <location>
        <begin position="261"/>
        <end position="278"/>
    </location>
</feature>
<evidence type="ECO:0000256" key="6">
    <source>
        <dbReference type="ARBA" id="ARBA00023136"/>
    </source>
</evidence>
<keyword evidence="4" id="KW-0560">Oxidoreductase</keyword>
<dbReference type="InterPro" id="IPR017938">
    <property type="entry name" value="Riboflavin_synthase-like_b-brl"/>
</dbReference>
<feature type="transmembrane region" description="Helical" evidence="7">
    <location>
        <begin position="230"/>
        <end position="254"/>
    </location>
</feature>
<dbReference type="SFLD" id="SFLDS00052">
    <property type="entry name" value="Ferric_Reductase_Domain"/>
    <property type="match status" value="1"/>
</dbReference>
<evidence type="ECO:0000256" key="1">
    <source>
        <dbReference type="ARBA" id="ARBA00004141"/>
    </source>
</evidence>
<dbReference type="InterPro" id="IPR039261">
    <property type="entry name" value="FNR_nucleotide-bd"/>
</dbReference>
<dbReference type="GO" id="GO:0005886">
    <property type="term" value="C:plasma membrane"/>
    <property type="evidence" value="ECO:0007669"/>
    <property type="project" value="TreeGrafter"/>
</dbReference>
<keyword evidence="5" id="KW-0813">Transport</keyword>
<accession>A0A139A8R9</accession>
<name>A0A139A8R9_GONPJ</name>